<organism evidence="1">
    <name type="scientific">Candidatus Entotheonella serta</name>
    <dbReference type="NCBI Taxonomy" id="1652106"/>
    <lineage>
        <taxon>Bacteria</taxon>
        <taxon>Pseudomonadati</taxon>
        <taxon>Nitrospinota/Tectimicrobiota group</taxon>
        <taxon>Candidatus Tectimicrobiota</taxon>
        <taxon>Candidatus Entotheonellia</taxon>
        <taxon>Candidatus Entotheonellales</taxon>
        <taxon>Candidatus Entotheonellaceae</taxon>
        <taxon>Candidatus Entotheonella</taxon>
    </lineage>
</organism>
<name>A0A2P1AMD2_9BACT</name>
<sequence length="120" mass="13158">MTSGEPGGTRTSINDVSARTEAQEIYDLVEVDQMPGSTRDLPDTVLPVPIVLFRSQNGRSAGEDLDANESWGWTRFTTQAVSVEAVLGDHICVQLLPCIQTLAVHLHARPLIMVSRQNEE</sequence>
<evidence type="ECO:0000313" key="1">
    <source>
        <dbReference type="EMBL" id="AVI26403.1"/>
    </source>
</evidence>
<accession>A0A2P1AMD2</accession>
<dbReference type="AlphaFoldDB" id="A0A2P1AMD2"/>
<protein>
    <submittedName>
        <fullName evidence="1">Putative nonribosomal peptide synthase</fullName>
    </submittedName>
</protein>
<dbReference type="EMBL" id="MG844358">
    <property type="protein sequence ID" value="AVI26403.1"/>
    <property type="molecule type" value="Genomic_DNA"/>
</dbReference>
<proteinExistence type="predicted"/>
<reference evidence="1" key="1">
    <citation type="journal article" date="2018" name="Proc. Natl. Acad. Sci. U.S.A.">
        <title>Single-bacterial genomics validates rich and varied specialized metabolism of uncultivated Entotheonella sponge symbionts.</title>
        <authorList>
            <person name="Mori T."/>
            <person name="Cahn J.K.B."/>
            <person name="Wilson M.C."/>
            <person name="Meoded R.A."/>
            <person name="Wiebach V."/>
            <person name="Martinez A.F.C."/>
            <person name="Helfrich E.J.N."/>
            <person name="Albersmeier A."/>
            <person name="Wibberg D."/>
            <person name="Datwyler S."/>
            <person name="Keren R."/>
            <person name="Lavy A."/>
            <person name="Ruckert C."/>
            <person name="Ilan M."/>
            <person name="Kalinowski J."/>
            <person name="Matsunaga S."/>
            <person name="Takeyama H."/>
            <person name="Piel J."/>
        </authorList>
    </citation>
    <scope>NUCLEOTIDE SEQUENCE</scope>
    <source>
        <strain evidence="1">TSWB1</strain>
    </source>
</reference>